<sequence>METVLLTNIKKLYENELYGSVITASSLLNTLLQNERSLATPEIEYNVLLFHANSCYQEKQYRMAIKQFNAALLMRKFMSRYKNAHLTTIESTYEHFGETETRYRLAMCHKHLGENSQAISALQALPAKGRSPKVHLLLAKLIHHSGSNSSEAILNYKEVLRECPMALEAIDALLELGVDGIEVNSLVMNASTVPKNIEWLSTWIKGHAQLYSRKHMEASKTFQSINNKTKFHQNENLITLIGKCFYYYGNSTQAQHYLETAVMLNPYNWEAIMPLAVVFEYNQKLQELEKLTAQLTNIHEFTSGHWFVLAQSFYANGKLDKAASFANKALSVNPRNVEAQLLRGKICLQIRRHKDAIYFFRSAQCIANYRFEVYKGLFHCYVGMKRAKEAQTMCALTVRYFRESPRSLVMFARTLVNSSHPNAKKSAKKVVAKALEIDEHYAPAVALMAELCHSEGETQEAIALLKKQVIIYPHYKLFTMLGDILAQEKDLNAALEYYTTALSNEPTYQRALDGVNALGKAQWSSNTKNEQDTSMTSSANQDDEWPIECDEPSVEAVELSSPAVQNDDDESDTFSDPFWQDVNAELTN</sequence>
<feature type="repeat" description="TPR" evidence="2">
    <location>
        <begin position="303"/>
        <end position="336"/>
    </location>
</feature>
<evidence type="ECO:0000313" key="7">
    <source>
        <dbReference type="RefSeq" id="XP_019895330.1"/>
    </source>
</evidence>
<proteinExistence type="predicted"/>
<dbReference type="PANTHER" id="PTHR12558:SF36">
    <property type="entry name" value="ANAPHASE-PROMOTING COMPLEX SUBUNIT 7"/>
    <property type="match status" value="1"/>
</dbReference>
<dbReference type="VEuPathDB" id="VectorBase:MDOA007620"/>
<dbReference type="Proteomes" id="UP001652621">
    <property type="component" value="Unplaced"/>
</dbReference>
<evidence type="ECO:0000313" key="6">
    <source>
        <dbReference type="RefSeq" id="XP_005192042.1"/>
    </source>
</evidence>
<dbReference type="Gene3D" id="1.25.40.10">
    <property type="entry name" value="Tetratricopeptide repeat domain"/>
    <property type="match status" value="2"/>
</dbReference>
<gene>
    <name evidence="4" type="primary">101888332</name>
    <name evidence="6 7" type="synonym">LOC101888332</name>
</gene>
<accession>A0A1I8MR67</accession>
<dbReference type="Pfam" id="PF13432">
    <property type="entry name" value="TPR_16"/>
    <property type="match status" value="1"/>
</dbReference>
<evidence type="ECO:0000256" key="3">
    <source>
        <dbReference type="SAM" id="MobiDB-lite"/>
    </source>
</evidence>
<reference evidence="6 7" key="2">
    <citation type="submission" date="2025-04" db="UniProtKB">
        <authorList>
            <consortium name="RefSeq"/>
        </authorList>
    </citation>
    <scope>IDENTIFICATION</scope>
    <source>
        <strain evidence="6 7">Aabys</strain>
    </source>
</reference>
<evidence type="ECO:0000313" key="4">
    <source>
        <dbReference type="EnsemblMetazoa" id="MDOA007620-PA"/>
    </source>
</evidence>
<dbReference type="InterPro" id="IPR019734">
    <property type="entry name" value="TPR_rpt"/>
</dbReference>
<feature type="compositionally biased region" description="Polar residues" evidence="3">
    <location>
        <begin position="523"/>
        <end position="540"/>
    </location>
</feature>
<feature type="region of interest" description="Disordered" evidence="3">
    <location>
        <begin position="523"/>
        <end position="588"/>
    </location>
</feature>
<dbReference type="KEGG" id="mde:101888332"/>
<evidence type="ECO:0000256" key="2">
    <source>
        <dbReference type="PROSITE-ProRule" id="PRU00339"/>
    </source>
</evidence>
<dbReference type="GO" id="GO:0051301">
    <property type="term" value="P:cell division"/>
    <property type="evidence" value="ECO:0007669"/>
    <property type="project" value="TreeGrafter"/>
</dbReference>
<dbReference type="VEuPathDB" id="VectorBase:MDOMA2_002630"/>
<evidence type="ECO:0000313" key="5">
    <source>
        <dbReference type="Proteomes" id="UP001652621"/>
    </source>
</evidence>
<organism evidence="4">
    <name type="scientific">Musca domestica</name>
    <name type="common">House fly</name>
    <dbReference type="NCBI Taxonomy" id="7370"/>
    <lineage>
        <taxon>Eukaryota</taxon>
        <taxon>Metazoa</taxon>
        <taxon>Ecdysozoa</taxon>
        <taxon>Arthropoda</taxon>
        <taxon>Hexapoda</taxon>
        <taxon>Insecta</taxon>
        <taxon>Pterygota</taxon>
        <taxon>Neoptera</taxon>
        <taxon>Endopterygota</taxon>
        <taxon>Diptera</taxon>
        <taxon>Brachycera</taxon>
        <taxon>Muscomorpha</taxon>
        <taxon>Muscoidea</taxon>
        <taxon>Muscidae</taxon>
        <taxon>Musca</taxon>
    </lineage>
</organism>
<dbReference type="Pfam" id="PF13174">
    <property type="entry name" value="TPR_6"/>
    <property type="match status" value="1"/>
</dbReference>
<protein>
    <submittedName>
        <fullName evidence="6 7">Anaphase-promoting complex subunit 7</fullName>
    </submittedName>
</protein>
<dbReference type="RefSeq" id="XP_019895330.1">
    <property type="nucleotide sequence ID" value="XM_020039771.1"/>
</dbReference>
<dbReference type="SUPFAM" id="SSF48452">
    <property type="entry name" value="TPR-like"/>
    <property type="match status" value="2"/>
</dbReference>
<dbReference type="eggNOG" id="KOG1174">
    <property type="taxonomic scope" value="Eukaryota"/>
</dbReference>
<dbReference type="PROSITE" id="PS50005">
    <property type="entry name" value="TPR"/>
    <property type="match status" value="3"/>
</dbReference>
<feature type="compositionally biased region" description="Acidic residues" evidence="3">
    <location>
        <begin position="541"/>
        <end position="553"/>
    </location>
</feature>
<dbReference type="InterPro" id="IPR011990">
    <property type="entry name" value="TPR-like_helical_dom_sf"/>
</dbReference>
<dbReference type="GO" id="GO:0045842">
    <property type="term" value="P:positive regulation of mitotic metaphase/anaphase transition"/>
    <property type="evidence" value="ECO:0007669"/>
    <property type="project" value="TreeGrafter"/>
</dbReference>
<dbReference type="STRING" id="7370.A0A1I8MR67"/>
<dbReference type="GO" id="GO:0005680">
    <property type="term" value="C:anaphase-promoting complex"/>
    <property type="evidence" value="ECO:0007669"/>
    <property type="project" value="TreeGrafter"/>
</dbReference>
<evidence type="ECO:0000256" key="1">
    <source>
        <dbReference type="ARBA" id="ARBA00022803"/>
    </source>
</evidence>
<reference evidence="4" key="1">
    <citation type="submission" date="2021-01" db="UniProtKB">
        <authorList>
            <consortium name="EnsemblMetazoa"/>
        </authorList>
    </citation>
    <scope>IDENTIFICATION</scope>
    <source>
        <strain evidence="4">Aabys</strain>
    </source>
</reference>
<dbReference type="EnsemblMetazoa" id="MDOA007620-RA">
    <property type="protein sequence ID" value="MDOA007620-PA"/>
    <property type="gene ID" value="MDOA007620"/>
</dbReference>
<dbReference type="SMART" id="SM00028">
    <property type="entry name" value="TPR"/>
    <property type="match status" value="7"/>
</dbReference>
<dbReference type="GO" id="GO:0016567">
    <property type="term" value="P:protein ubiquitination"/>
    <property type="evidence" value="ECO:0007669"/>
    <property type="project" value="TreeGrafter"/>
</dbReference>
<feature type="repeat" description="TPR" evidence="2">
    <location>
        <begin position="475"/>
        <end position="508"/>
    </location>
</feature>
<dbReference type="RefSeq" id="XP_005192042.1">
    <property type="nucleotide sequence ID" value="XM_005191985.3"/>
</dbReference>
<keyword evidence="5" id="KW-1185">Reference proteome</keyword>
<dbReference type="Pfam" id="PF13181">
    <property type="entry name" value="TPR_8"/>
    <property type="match status" value="1"/>
</dbReference>
<name>A0A1I8MR67_MUSDO</name>
<feature type="repeat" description="TPR" evidence="2">
    <location>
        <begin position="235"/>
        <end position="268"/>
    </location>
</feature>
<keyword evidence="1 2" id="KW-0802">TPR repeat</keyword>
<dbReference type="AlphaFoldDB" id="A0A1I8MR67"/>
<dbReference type="OrthoDB" id="308440at2759"/>
<dbReference type="PANTHER" id="PTHR12558">
    <property type="entry name" value="CELL DIVISION CYCLE 16,23,27"/>
    <property type="match status" value="1"/>
</dbReference>